<evidence type="ECO:0000256" key="3">
    <source>
        <dbReference type="ARBA" id="ARBA00023315"/>
    </source>
</evidence>
<comment type="similarity">
    <text evidence="1">Belongs to the plant acyltransferase family.</text>
</comment>
<protein>
    <submittedName>
        <fullName evidence="4">Uncharacterized protein</fullName>
    </submittedName>
</protein>
<keyword evidence="2" id="KW-0808">Transferase</keyword>
<keyword evidence="5" id="KW-1185">Reference proteome</keyword>
<dbReference type="EMBL" id="KQ090787">
    <property type="protein sequence ID" value="KMS94838.1"/>
    <property type="molecule type" value="Genomic_DNA"/>
</dbReference>
<dbReference type="Gene3D" id="3.30.559.10">
    <property type="entry name" value="Chloramphenicol acetyltransferase-like domain"/>
    <property type="match status" value="2"/>
</dbReference>
<dbReference type="Gramene" id="KMS94838">
    <property type="protein sequence ID" value="KMS94838"/>
    <property type="gene ID" value="BVRB_014840"/>
</dbReference>
<dbReference type="eggNOG" id="ENOG502QQQA">
    <property type="taxonomic scope" value="Eukaryota"/>
</dbReference>
<dbReference type="GO" id="GO:0016746">
    <property type="term" value="F:acyltransferase activity"/>
    <property type="evidence" value="ECO:0007669"/>
    <property type="project" value="UniProtKB-KW"/>
</dbReference>
<dbReference type="Proteomes" id="UP000035740">
    <property type="component" value="Unassembled WGS sequence"/>
</dbReference>
<evidence type="ECO:0000313" key="5">
    <source>
        <dbReference type="Proteomes" id="UP000035740"/>
    </source>
</evidence>
<dbReference type="OrthoDB" id="671439at2759"/>
<dbReference type="PANTHER" id="PTHR31623:SF110">
    <property type="entry name" value="VINORINE SYNTHASE-LIKE"/>
    <property type="match status" value="1"/>
</dbReference>
<dbReference type="Pfam" id="PF02458">
    <property type="entry name" value="Transferase"/>
    <property type="match status" value="2"/>
</dbReference>
<dbReference type="OMA" id="ERIHICI"/>
<evidence type="ECO:0000256" key="1">
    <source>
        <dbReference type="ARBA" id="ARBA00009861"/>
    </source>
</evidence>
<proteinExistence type="inferred from homology"/>
<evidence type="ECO:0000256" key="2">
    <source>
        <dbReference type="ARBA" id="ARBA00022679"/>
    </source>
</evidence>
<dbReference type="AlphaFoldDB" id="A0A0J8B4Q4"/>
<accession>A0A0J8B4Q4</accession>
<dbReference type="InterPro" id="IPR023213">
    <property type="entry name" value="CAT-like_dom_sf"/>
</dbReference>
<keyword evidence="3" id="KW-0012">Acyltransferase</keyword>
<gene>
    <name evidence="4" type="ORF">BVRB_014840</name>
</gene>
<evidence type="ECO:0000313" key="4">
    <source>
        <dbReference type="EMBL" id="KMS94838.1"/>
    </source>
</evidence>
<organism evidence="4 5">
    <name type="scientific">Beta vulgaris subsp. vulgaris</name>
    <name type="common">Beet</name>
    <dbReference type="NCBI Taxonomy" id="3555"/>
    <lineage>
        <taxon>Eukaryota</taxon>
        <taxon>Viridiplantae</taxon>
        <taxon>Streptophyta</taxon>
        <taxon>Embryophyta</taxon>
        <taxon>Tracheophyta</taxon>
        <taxon>Spermatophyta</taxon>
        <taxon>Magnoliopsida</taxon>
        <taxon>eudicotyledons</taxon>
        <taxon>Gunneridae</taxon>
        <taxon>Pentapetalae</taxon>
        <taxon>Caryophyllales</taxon>
        <taxon>Chenopodiaceae</taxon>
        <taxon>Betoideae</taxon>
        <taxon>Beta</taxon>
    </lineage>
</organism>
<dbReference type="PANTHER" id="PTHR31623">
    <property type="entry name" value="F21J9.9"/>
    <property type="match status" value="1"/>
</dbReference>
<sequence>MEGSLKVEVKVISTEMVKPSTPTPSRLKNYTFSYVDQIIPISPPLQTPVIIFYTATSPAQQPLDIAWLKTCLSETLTYFYPLAGRIKQSTIDCNDEGLPVFEAQVNCPLDSVLKSPLLLKQEGLIHKLFPPSESLCIVDNKQEIRERIHICIQINVFTCGGVAIAWYDIHKLTDGISSATFFKHWAALASRKSDGKNLIQPDFGAGLTAFPPASIVKAASHQVPHPSRYVVLSAFIWQQALASKTCEYQEEEETIYVVNLDLRPRMKPPLPAASIGNLITQTVASAKARATLPEFAASIDAAIRARVEEIKEYEGEKGVNAIRENSDEFRKLALKHQDMAYGSTSWCNLGFSDLDFGFGKPKWTIPTDGRIPPYARNLTILNDYSDLEGVGIEVWLFLEEKDMESLESNPEFLAFASPTSPIHKC</sequence>
<name>A0A0J8B4Q4_BETVV</name>
<reference evidence="4 5" key="1">
    <citation type="journal article" date="2014" name="Nature">
        <title>The genome of the recently domesticated crop plant sugar beet (Beta vulgaris).</title>
        <authorList>
            <person name="Dohm J.C."/>
            <person name="Minoche A.E."/>
            <person name="Holtgrawe D."/>
            <person name="Capella-Gutierrez S."/>
            <person name="Zakrzewski F."/>
            <person name="Tafer H."/>
            <person name="Rupp O."/>
            <person name="Sorensen T.R."/>
            <person name="Stracke R."/>
            <person name="Reinhardt R."/>
            <person name="Goesmann A."/>
            <person name="Kraft T."/>
            <person name="Schulz B."/>
            <person name="Stadler P.F."/>
            <person name="Schmidt T."/>
            <person name="Gabaldon T."/>
            <person name="Lehrach H."/>
            <person name="Weisshaar B."/>
            <person name="Himmelbauer H."/>
        </authorList>
    </citation>
    <scope>NUCLEOTIDE SEQUENCE [LARGE SCALE GENOMIC DNA]</scope>
    <source>
        <tissue evidence="4">Taproot</tissue>
    </source>
</reference>